<feature type="transmembrane region" description="Helical" evidence="10">
    <location>
        <begin position="357"/>
        <end position="375"/>
    </location>
</feature>
<evidence type="ECO:0000313" key="13">
    <source>
        <dbReference type="Proteomes" id="UP001168972"/>
    </source>
</evidence>
<keyword evidence="8" id="KW-1015">Disulfide bond</keyword>
<dbReference type="InterPro" id="IPR029058">
    <property type="entry name" value="AB_hydrolase_fold"/>
</dbReference>
<evidence type="ECO:0000256" key="3">
    <source>
        <dbReference type="ARBA" id="ARBA00022487"/>
    </source>
</evidence>
<dbReference type="GO" id="GO:0055085">
    <property type="term" value="P:transmembrane transport"/>
    <property type="evidence" value="ECO:0007669"/>
    <property type="project" value="InterPro"/>
</dbReference>
<dbReference type="Pfam" id="PF00916">
    <property type="entry name" value="Sulfate_transp"/>
    <property type="match status" value="1"/>
</dbReference>
<dbReference type="PROSITE" id="PS00122">
    <property type="entry name" value="CARBOXYLESTERASE_B_1"/>
    <property type="match status" value="1"/>
</dbReference>
<evidence type="ECO:0000256" key="2">
    <source>
        <dbReference type="ARBA" id="ARBA00005964"/>
    </source>
</evidence>
<dbReference type="Pfam" id="PF01490">
    <property type="entry name" value="Aa_trans"/>
    <property type="match status" value="1"/>
</dbReference>
<dbReference type="EMBL" id="JAQQBR010000002">
    <property type="protein sequence ID" value="KAK0181196.1"/>
    <property type="molecule type" value="Genomic_DNA"/>
</dbReference>
<comment type="caution">
    <text evidence="12">The sequence shown here is derived from an EMBL/GenBank/DDBJ whole genome shotgun (WGS) entry which is preliminary data.</text>
</comment>
<feature type="transmembrane region" description="Helical" evidence="10">
    <location>
        <begin position="501"/>
        <end position="521"/>
    </location>
</feature>
<feature type="transmembrane region" description="Helical" evidence="10">
    <location>
        <begin position="267"/>
        <end position="295"/>
    </location>
</feature>
<dbReference type="Gene3D" id="3.40.50.1820">
    <property type="entry name" value="alpha/beta hydrolase"/>
    <property type="match status" value="1"/>
</dbReference>
<reference evidence="12" key="1">
    <citation type="journal article" date="2023" name="bioRxiv">
        <title>Scaffold-level genome assemblies of two parasitoid biocontrol wasps reveal the parthenogenesis mechanism and an associated novel virus.</title>
        <authorList>
            <person name="Inwood S."/>
            <person name="Skelly J."/>
            <person name="Guhlin J."/>
            <person name="Harrop T."/>
            <person name="Goldson S."/>
            <person name="Dearden P."/>
        </authorList>
    </citation>
    <scope>NUCLEOTIDE SEQUENCE</scope>
    <source>
        <strain evidence="12">Lincoln</strain>
        <tissue evidence="12">Whole body</tissue>
    </source>
</reference>
<dbReference type="PROSITE" id="PS50801">
    <property type="entry name" value="STAS"/>
    <property type="match status" value="1"/>
</dbReference>
<comment type="similarity">
    <text evidence="2">Belongs to the type-B carboxylesterase/lipase family.</text>
</comment>
<dbReference type="Pfam" id="PF00135">
    <property type="entry name" value="COesterase"/>
    <property type="match status" value="1"/>
</dbReference>
<dbReference type="InterPro" id="IPR019826">
    <property type="entry name" value="Carboxylesterase_B_AS"/>
</dbReference>
<dbReference type="Pfam" id="PF01740">
    <property type="entry name" value="STAS"/>
    <property type="match status" value="1"/>
</dbReference>
<evidence type="ECO:0000259" key="11">
    <source>
        <dbReference type="PROSITE" id="PS50801"/>
    </source>
</evidence>
<feature type="transmembrane region" description="Helical" evidence="10">
    <location>
        <begin position="1169"/>
        <end position="1192"/>
    </location>
</feature>
<keyword evidence="4 10" id="KW-0812">Transmembrane</keyword>
<evidence type="ECO:0000256" key="5">
    <source>
        <dbReference type="ARBA" id="ARBA00022801"/>
    </source>
</evidence>
<gene>
    <name evidence="12" type="ORF">PV327_003500</name>
</gene>
<evidence type="ECO:0000313" key="12">
    <source>
        <dbReference type="EMBL" id="KAK0181196.1"/>
    </source>
</evidence>
<feature type="transmembrane region" description="Helical" evidence="10">
    <location>
        <begin position="1079"/>
        <end position="1099"/>
    </location>
</feature>
<dbReference type="PANTHER" id="PTHR11814">
    <property type="entry name" value="SULFATE TRANSPORTER"/>
    <property type="match status" value="1"/>
</dbReference>
<dbReference type="InterPro" id="IPR002018">
    <property type="entry name" value="CarbesteraseB"/>
</dbReference>
<feature type="transmembrane region" description="Helical" evidence="10">
    <location>
        <begin position="226"/>
        <end position="247"/>
    </location>
</feature>
<keyword evidence="13" id="KW-1185">Reference proteome</keyword>
<evidence type="ECO:0000256" key="8">
    <source>
        <dbReference type="ARBA" id="ARBA00023157"/>
    </source>
</evidence>
<organism evidence="12 13">
    <name type="scientific">Microctonus hyperodae</name>
    <name type="common">Parasitoid wasp</name>
    <dbReference type="NCBI Taxonomy" id="165561"/>
    <lineage>
        <taxon>Eukaryota</taxon>
        <taxon>Metazoa</taxon>
        <taxon>Ecdysozoa</taxon>
        <taxon>Arthropoda</taxon>
        <taxon>Hexapoda</taxon>
        <taxon>Insecta</taxon>
        <taxon>Pterygota</taxon>
        <taxon>Neoptera</taxon>
        <taxon>Endopterygota</taxon>
        <taxon>Hymenoptera</taxon>
        <taxon>Apocrita</taxon>
        <taxon>Ichneumonoidea</taxon>
        <taxon>Braconidae</taxon>
        <taxon>Euphorinae</taxon>
        <taxon>Microctonus</taxon>
    </lineage>
</organism>
<evidence type="ECO:0000256" key="9">
    <source>
        <dbReference type="ARBA" id="ARBA00023180"/>
    </source>
</evidence>
<feature type="transmembrane region" description="Helical" evidence="10">
    <location>
        <begin position="459"/>
        <end position="481"/>
    </location>
</feature>
<dbReference type="InterPro" id="IPR002645">
    <property type="entry name" value="STAS_dom"/>
</dbReference>
<evidence type="ECO:0000256" key="1">
    <source>
        <dbReference type="ARBA" id="ARBA00004141"/>
    </source>
</evidence>
<feature type="transmembrane region" description="Helical" evidence="10">
    <location>
        <begin position="571"/>
        <end position="592"/>
    </location>
</feature>
<evidence type="ECO:0000256" key="7">
    <source>
        <dbReference type="ARBA" id="ARBA00023136"/>
    </source>
</evidence>
<keyword evidence="7 10" id="KW-0472">Membrane</keyword>
<evidence type="ECO:0000256" key="4">
    <source>
        <dbReference type="ARBA" id="ARBA00022692"/>
    </source>
</evidence>
<feature type="transmembrane region" description="Helical" evidence="10">
    <location>
        <begin position="1137"/>
        <end position="1157"/>
    </location>
</feature>
<feature type="transmembrane region" description="Helical" evidence="10">
    <location>
        <begin position="604"/>
        <end position="623"/>
    </location>
</feature>
<dbReference type="GO" id="GO:0052689">
    <property type="term" value="F:carboxylic ester hydrolase activity"/>
    <property type="evidence" value="ECO:0007669"/>
    <property type="project" value="UniProtKB-KW"/>
</dbReference>
<comment type="subcellular location">
    <subcellularLocation>
        <location evidence="1">Membrane</location>
        <topology evidence="1">Multi-pass membrane protein</topology>
    </subcellularLocation>
</comment>
<dbReference type="Gene3D" id="3.30.750.24">
    <property type="entry name" value="STAS domain"/>
    <property type="match status" value="1"/>
</dbReference>
<feature type="transmembrane region" description="Helical" evidence="10">
    <location>
        <begin position="424"/>
        <end position="447"/>
    </location>
</feature>
<feature type="transmembrane region" description="Helical" evidence="10">
    <location>
        <begin position="1228"/>
        <end position="1246"/>
    </location>
</feature>
<keyword evidence="3" id="KW-0719">Serine esterase</keyword>
<feature type="transmembrane region" description="Helical" evidence="10">
    <location>
        <begin position="542"/>
        <end position="565"/>
    </location>
</feature>
<dbReference type="CDD" id="cd07042">
    <property type="entry name" value="STAS_SulP_like_sulfate_transporter"/>
    <property type="match status" value="1"/>
</dbReference>
<evidence type="ECO:0000256" key="6">
    <source>
        <dbReference type="ARBA" id="ARBA00022989"/>
    </source>
</evidence>
<dbReference type="InterPro" id="IPR001902">
    <property type="entry name" value="SLC26A/SulP_fam"/>
</dbReference>
<dbReference type="SUPFAM" id="SSF53474">
    <property type="entry name" value="alpha/beta-Hydrolases"/>
    <property type="match status" value="1"/>
</dbReference>
<reference evidence="12" key="2">
    <citation type="submission" date="2023-03" db="EMBL/GenBank/DDBJ databases">
        <authorList>
            <person name="Inwood S.N."/>
            <person name="Skelly J.G."/>
            <person name="Guhlin J."/>
            <person name="Harrop T.W.R."/>
            <person name="Goldson S.G."/>
            <person name="Dearden P.K."/>
        </authorList>
    </citation>
    <scope>NUCLEOTIDE SEQUENCE</scope>
    <source>
        <strain evidence="12">Lincoln</strain>
        <tissue evidence="12">Whole body</tissue>
    </source>
</reference>
<evidence type="ECO:0000256" key="10">
    <source>
        <dbReference type="SAM" id="Phobius"/>
    </source>
</evidence>
<dbReference type="Proteomes" id="UP001168972">
    <property type="component" value="Unassembled WGS sequence"/>
</dbReference>
<protein>
    <recommendedName>
        <fullName evidence="11">STAS domain-containing protein</fullName>
    </recommendedName>
</protein>
<dbReference type="InterPro" id="IPR036513">
    <property type="entry name" value="STAS_dom_sf"/>
</dbReference>
<name>A0AA39L192_MICHY</name>
<dbReference type="SUPFAM" id="SSF52091">
    <property type="entry name" value="SpoIIaa-like"/>
    <property type="match status" value="1"/>
</dbReference>
<dbReference type="InterPro" id="IPR013057">
    <property type="entry name" value="AA_transpt_TM"/>
</dbReference>
<keyword evidence="5" id="KW-0378">Hydrolase</keyword>
<sequence>MPIRRSSLDHIFSHTQTHGTFNNIENKTWISTHKQYEPFKHKSRRINMSQDSESESTALLSSESCASAYPVMFYQSETSDMDSENSEGGTKYGSVTAASFTSTINVVPRRLPPLIQENKNILNNTNELSSSHLYKHKCYDLHSSIELHLLNCDGYQSSGSPLVSAIKFTKIFQQVPQTVNLPDEALSILNTLPKQSSLVTIFSIWNTILGASLLTMPWGISMAGLIPGLILILTMSGLCLYTAYCILQVYQYHGGQMKTEVPELCRFYLGSFAEFIAQIFSIMVLLGANIAYWILMSNFLYNSVNFLYDKISGSGFHPSIENVTHLPEVLCPRENIFNSSKILAERSFDNIGPAWDLYKTVPIFLGMIVFPLLNFNSTTFFTKFNSLGTAAIVYLLALVTYKSAHWGVNMNEFSWDTSWRLKTTFPALCGMLALSFFIHNIIITIMQHNRHQRNNSRDLTIAFILVTLTYVAVGVTFYITFPLAKSCIEDNFLNNFQKWDVLTVGARIVLFFQLLTVYPLIAYMLRIRLLTLIFSKTTVSRLSVILVNLIAIIVCILFATFFPYIGTVIRYTGAISGLVYVFTIPSLLHLALMCKKGEINTLTVLLHVSIPVVGLANVVAQIFCKITSVIKTDKGPVQGEILETTRFNLKFSSFRGIRYGKPPIGRSRFMPPEEAEPWSEIFNANSEATPCPQIDAVDKINYIGNEDCLNLNVYTPKIDFDNEENTDLLAVMIWLHGGQYHNGYTNITYFGPDYLIENNVVIVAINFRLGALGYLALNLPNASGNAALKDQVLAFKWVKRNIKAFGGDPNKVTIFGESTGGASVDFHVLSHASSGLFHRSISMSASALCPWTMASISDMKSQAFHLGRMLGIYTNDTQMLLTSMYDIPAEKIIRASSNITSNLRPFKPVIENPDIAGESAFLTECSIKKYVSGKFNRLPHMTGFLASEALLLFSSTFANIKNDCSKCGTTKFVNHGRYSDKYDVDIVTMYVLRLGVISSLLSETLVSGFTTGAAVHVFTSQIKDLLGLKLIKRRGILKTYFDVFNNIDKINITATIISSITILTIIFNNEVLKPRVARLCAFPIPIEMMAVVMGTWISVQLNLSEIYDVTSVGHIPVGLPIPSIPPVSLLSSTILDCFIITMVSYSISMSMALIFAQKLNYEVDSNQELLAQGLGNLVGSFFSCMPFTASLSRSLVQTSVGGKTQLASLISCFLLLFVLLWIGPFLEPLPKCVLASIIVVALKGMFIQVKDLMKFCRLSFTDALLWLITFFTVVILDIEYGLLIGGILCFAKLIILSVKPYGCKLALVPDTELYLDIERYRKTMEIPGIQIFHYCGGLNFATKLHFRKRVFEATGVKPQEEFNRRTKIYFTEGATEEIKNQLRVLILDFSSLTHIDSTGFSTLRGLINDYMKIDVVVYLAGCSGPVFETIRKCNAVEKVSDIFVMLPTVSDAVRYARHENLIMPISIPSSQL</sequence>
<feature type="domain" description="STAS" evidence="11">
    <location>
        <begin position="1319"/>
        <end position="1456"/>
    </location>
</feature>
<proteinExistence type="inferred from homology"/>
<feature type="transmembrane region" description="Helical" evidence="10">
    <location>
        <begin position="1258"/>
        <end position="1276"/>
    </location>
</feature>
<keyword evidence="6 10" id="KW-1133">Transmembrane helix</keyword>
<dbReference type="GO" id="GO:0016020">
    <property type="term" value="C:membrane"/>
    <property type="evidence" value="ECO:0007669"/>
    <property type="project" value="UniProtKB-SubCell"/>
</dbReference>
<feature type="transmembrane region" description="Helical" evidence="10">
    <location>
        <begin position="1050"/>
        <end position="1067"/>
    </location>
</feature>
<feature type="transmembrane region" description="Helical" evidence="10">
    <location>
        <begin position="198"/>
        <end position="220"/>
    </location>
</feature>
<dbReference type="InterPro" id="IPR011547">
    <property type="entry name" value="SLC26A/SulP_dom"/>
</dbReference>
<accession>A0AA39L192</accession>
<feature type="transmembrane region" description="Helical" evidence="10">
    <location>
        <begin position="1204"/>
        <end position="1222"/>
    </location>
</feature>
<keyword evidence="9" id="KW-0325">Glycoprotein</keyword>
<feature type="transmembrane region" description="Helical" evidence="10">
    <location>
        <begin position="387"/>
        <end position="404"/>
    </location>
</feature>